<dbReference type="GO" id="GO:0005886">
    <property type="term" value="C:plasma membrane"/>
    <property type="evidence" value="ECO:0007669"/>
    <property type="project" value="UniProtKB-SubCell"/>
</dbReference>
<feature type="transmembrane region" description="Helical" evidence="6">
    <location>
        <begin position="59"/>
        <end position="80"/>
    </location>
</feature>
<feature type="transmembrane region" description="Helical" evidence="6">
    <location>
        <begin position="265"/>
        <end position="282"/>
    </location>
</feature>
<sequence length="330" mass="35327">MRHRRAHRRDPPPRPARHPTEDVVKRLWPWLRLLIGLGILAALLWWHSTDAFVDALHAIDPRSIAIALVIGLLTTLLSAARWRLVARRLGLDLPLTSAVTDYYKAQFLNAVLPAGILGDVHRAVSHGHRSGASALRAVFLERFTGQVVPVLVGVIVLFTQPAVLSAMTPALIMIAVVLSVLLVLARWRHRALAATFRDARAVLDAWPAITALSLTALAGHLTLFVVAARLAGSTAPLLDLLPLLLLALLVMVLPVNVGGWGPREAVLALAFGAAGLGSAQGLTVSVVYGVLTFVACLPGAATLLVKRREAVPERRDEARQHVPALAGAGQ</sequence>
<keyword evidence="5 6" id="KW-0472">Membrane</keyword>
<feature type="transmembrane region" description="Helical" evidence="6">
    <location>
        <begin position="27"/>
        <end position="47"/>
    </location>
</feature>
<dbReference type="PANTHER" id="PTHR40277">
    <property type="entry name" value="BLL5419 PROTEIN"/>
    <property type="match status" value="1"/>
</dbReference>
<dbReference type="EMBL" id="VCKW01000281">
    <property type="protein sequence ID" value="TMQ90541.1"/>
    <property type="molecule type" value="Genomic_DNA"/>
</dbReference>
<feature type="transmembrane region" description="Helical" evidence="6">
    <location>
        <begin position="164"/>
        <end position="184"/>
    </location>
</feature>
<keyword evidence="4 6" id="KW-1133">Transmembrane helix</keyword>
<feature type="transmembrane region" description="Helical" evidence="6">
    <location>
        <begin position="288"/>
        <end position="305"/>
    </location>
</feature>
<evidence type="ECO:0000313" key="8">
    <source>
        <dbReference type="Proteomes" id="UP000309174"/>
    </source>
</evidence>
<feature type="transmembrane region" description="Helical" evidence="6">
    <location>
        <begin position="205"/>
        <end position="228"/>
    </location>
</feature>
<organism evidence="7 8">
    <name type="scientific">Actinomadura soli</name>
    <dbReference type="NCBI Taxonomy" id="2508997"/>
    <lineage>
        <taxon>Bacteria</taxon>
        <taxon>Bacillati</taxon>
        <taxon>Actinomycetota</taxon>
        <taxon>Actinomycetes</taxon>
        <taxon>Streptosporangiales</taxon>
        <taxon>Thermomonosporaceae</taxon>
        <taxon>Actinomadura</taxon>
    </lineage>
</organism>
<evidence type="ECO:0000256" key="6">
    <source>
        <dbReference type="SAM" id="Phobius"/>
    </source>
</evidence>
<protein>
    <submittedName>
        <fullName evidence="7">Flippase-like domain-containing protein</fullName>
    </submittedName>
</protein>
<evidence type="ECO:0000256" key="2">
    <source>
        <dbReference type="ARBA" id="ARBA00022475"/>
    </source>
</evidence>
<comment type="caution">
    <text evidence="7">The sequence shown here is derived from an EMBL/GenBank/DDBJ whole genome shotgun (WGS) entry which is preliminary data.</text>
</comment>
<keyword evidence="2" id="KW-1003">Cell membrane</keyword>
<feature type="transmembrane region" description="Helical" evidence="6">
    <location>
        <begin position="139"/>
        <end position="158"/>
    </location>
</feature>
<evidence type="ECO:0000256" key="3">
    <source>
        <dbReference type="ARBA" id="ARBA00022692"/>
    </source>
</evidence>
<name>A0A5C4J286_9ACTN</name>
<dbReference type="Proteomes" id="UP000309174">
    <property type="component" value="Unassembled WGS sequence"/>
</dbReference>
<dbReference type="AlphaFoldDB" id="A0A5C4J286"/>
<evidence type="ECO:0000256" key="5">
    <source>
        <dbReference type="ARBA" id="ARBA00023136"/>
    </source>
</evidence>
<evidence type="ECO:0000313" key="7">
    <source>
        <dbReference type="EMBL" id="TMQ90541.1"/>
    </source>
</evidence>
<proteinExistence type="predicted"/>
<comment type="subcellular location">
    <subcellularLocation>
        <location evidence="1">Cell membrane</location>
        <topology evidence="1">Multi-pass membrane protein</topology>
    </subcellularLocation>
</comment>
<accession>A0A5C4J286</accession>
<dbReference type="PANTHER" id="PTHR40277:SF1">
    <property type="entry name" value="BLL5419 PROTEIN"/>
    <property type="match status" value="1"/>
</dbReference>
<dbReference type="InterPro" id="IPR022791">
    <property type="entry name" value="L-PG_synthase/AglD"/>
</dbReference>
<keyword evidence="8" id="KW-1185">Reference proteome</keyword>
<dbReference type="Pfam" id="PF03706">
    <property type="entry name" value="LPG_synthase_TM"/>
    <property type="match status" value="1"/>
</dbReference>
<evidence type="ECO:0000256" key="4">
    <source>
        <dbReference type="ARBA" id="ARBA00022989"/>
    </source>
</evidence>
<evidence type="ECO:0000256" key="1">
    <source>
        <dbReference type="ARBA" id="ARBA00004651"/>
    </source>
</evidence>
<keyword evidence="3 6" id="KW-0812">Transmembrane</keyword>
<dbReference type="OrthoDB" id="4803763at2"/>
<reference evidence="7 8" key="1">
    <citation type="submission" date="2019-05" db="EMBL/GenBank/DDBJ databases">
        <title>Draft genome sequence of Actinomadura sp. 14C53.</title>
        <authorList>
            <person name="Saricaoglu S."/>
            <person name="Isik K."/>
        </authorList>
    </citation>
    <scope>NUCLEOTIDE SEQUENCE [LARGE SCALE GENOMIC DNA]</scope>
    <source>
        <strain evidence="7 8">14C53</strain>
    </source>
</reference>
<gene>
    <name evidence="7" type="ORF">ETD83_34970</name>
</gene>
<feature type="transmembrane region" description="Helical" evidence="6">
    <location>
        <begin position="240"/>
        <end position="258"/>
    </location>
</feature>